<dbReference type="EMBL" id="FMXB01000017">
    <property type="protein sequence ID" value="SDA65173.1"/>
    <property type="molecule type" value="Genomic_DNA"/>
</dbReference>
<dbReference type="PANTHER" id="PTHR47706">
    <property type="entry name" value="NMRA-LIKE FAMILY PROTEIN"/>
    <property type="match status" value="1"/>
</dbReference>
<dbReference type="InterPro" id="IPR036291">
    <property type="entry name" value="NAD(P)-bd_dom_sf"/>
</dbReference>
<dbReference type="InterPro" id="IPR016040">
    <property type="entry name" value="NAD(P)-bd_dom"/>
</dbReference>
<feature type="domain" description="NAD(P)-binding" evidence="3">
    <location>
        <begin position="7"/>
        <end position="181"/>
    </location>
</feature>
<evidence type="ECO:0000313" key="4">
    <source>
        <dbReference type="EMBL" id="SDA65173.1"/>
    </source>
</evidence>
<dbReference type="OrthoDB" id="77393at2157"/>
<dbReference type="RefSeq" id="WP_149732451.1">
    <property type="nucleotide sequence ID" value="NZ_FMXB01000017.1"/>
</dbReference>
<evidence type="ECO:0000256" key="1">
    <source>
        <dbReference type="ARBA" id="ARBA00022857"/>
    </source>
</evidence>
<dbReference type="PANTHER" id="PTHR47706:SF9">
    <property type="entry name" value="NMRA-LIKE DOMAIN-CONTAINING PROTEIN-RELATED"/>
    <property type="match status" value="1"/>
</dbReference>
<dbReference type="GO" id="GO:0016491">
    <property type="term" value="F:oxidoreductase activity"/>
    <property type="evidence" value="ECO:0007669"/>
    <property type="project" value="UniProtKB-KW"/>
</dbReference>
<dbReference type="SUPFAM" id="SSF51735">
    <property type="entry name" value="NAD(P)-binding Rossmann-fold domains"/>
    <property type="match status" value="1"/>
</dbReference>
<dbReference type="Pfam" id="PF13460">
    <property type="entry name" value="NAD_binding_10"/>
    <property type="match status" value="1"/>
</dbReference>
<gene>
    <name evidence="4" type="ORF">SAMN02910315_01948</name>
</gene>
<protein>
    <submittedName>
        <fullName evidence="4">NAD(P)H-binding</fullName>
    </submittedName>
</protein>
<dbReference type="Proteomes" id="UP000323439">
    <property type="component" value="Unassembled WGS sequence"/>
</dbReference>
<accession>A0A1G5X443</accession>
<keyword evidence="5" id="KW-1185">Reference proteome</keyword>
<evidence type="ECO:0000259" key="3">
    <source>
        <dbReference type="Pfam" id="PF13460"/>
    </source>
</evidence>
<dbReference type="Gene3D" id="3.40.50.720">
    <property type="entry name" value="NAD(P)-binding Rossmann-like Domain"/>
    <property type="match status" value="1"/>
</dbReference>
<evidence type="ECO:0000313" key="5">
    <source>
        <dbReference type="Proteomes" id="UP000323439"/>
    </source>
</evidence>
<evidence type="ECO:0000256" key="2">
    <source>
        <dbReference type="ARBA" id="ARBA00023002"/>
    </source>
</evidence>
<name>A0A1G5X443_9EURY</name>
<sequence length="197" mass="21824">MNIAILGATGKFGLALTARLLAVTDHKLTLLSRSAADRFEDNYRITARKIDATNAREIKKALKDCDLVYCAISGDYMPVIADNIINANPKRLIFMATVGIYNELENAEHLNVDNEPLQIPNQYAADLIEASGVDYTILRLGLLEFGDEDDFTITEKGEKVQTQRTTIESVEKVALEIIADPELYSRKSISITRKSGS</sequence>
<dbReference type="InterPro" id="IPR051609">
    <property type="entry name" value="NmrA/Isoflavone_reductase-like"/>
</dbReference>
<proteinExistence type="predicted"/>
<dbReference type="AlphaFoldDB" id="A0A1G5X443"/>
<keyword evidence="2" id="KW-0560">Oxidoreductase</keyword>
<organism evidence="4 5">
    <name type="scientific">Methanobrevibacter millerae</name>
    <dbReference type="NCBI Taxonomy" id="230361"/>
    <lineage>
        <taxon>Archaea</taxon>
        <taxon>Methanobacteriati</taxon>
        <taxon>Methanobacteriota</taxon>
        <taxon>Methanomada group</taxon>
        <taxon>Methanobacteria</taxon>
        <taxon>Methanobacteriales</taxon>
        <taxon>Methanobacteriaceae</taxon>
        <taxon>Methanobrevibacter</taxon>
    </lineage>
</organism>
<keyword evidence="1" id="KW-0521">NADP</keyword>
<reference evidence="4 5" key="1">
    <citation type="submission" date="2016-10" db="EMBL/GenBank/DDBJ databases">
        <authorList>
            <person name="Varghese N."/>
            <person name="Submissions S."/>
        </authorList>
    </citation>
    <scope>NUCLEOTIDE SEQUENCE [LARGE SCALE GENOMIC DNA]</scope>
    <source>
        <strain evidence="4 5">DSM 16643</strain>
    </source>
</reference>